<evidence type="ECO:0000313" key="2">
    <source>
        <dbReference type="Proteomes" id="UP000033423"/>
    </source>
</evidence>
<organism evidence="1 2">
    <name type="scientific">Candidatus Magnetobacterium bavaricum</name>
    <dbReference type="NCBI Taxonomy" id="29290"/>
    <lineage>
        <taxon>Bacteria</taxon>
        <taxon>Pseudomonadati</taxon>
        <taxon>Nitrospirota</taxon>
        <taxon>Thermodesulfovibrionia</taxon>
        <taxon>Thermodesulfovibrionales</taxon>
        <taxon>Candidatus Magnetobacteriaceae</taxon>
        <taxon>Candidatus Magnetobacterium</taxon>
    </lineage>
</organism>
<comment type="caution">
    <text evidence="1">The sequence shown here is derived from an EMBL/GenBank/DDBJ whole genome shotgun (WGS) entry which is preliminary data.</text>
</comment>
<accession>A0A0F3H0S2</accession>
<gene>
    <name evidence="1" type="ORF">MBAV_000016</name>
</gene>
<evidence type="ECO:0008006" key="3">
    <source>
        <dbReference type="Google" id="ProtNLM"/>
    </source>
</evidence>
<evidence type="ECO:0000313" key="1">
    <source>
        <dbReference type="EMBL" id="KJU87794.1"/>
    </source>
</evidence>
<dbReference type="EMBL" id="LACI01000005">
    <property type="protein sequence ID" value="KJU87794.1"/>
    <property type="molecule type" value="Genomic_DNA"/>
</dbReference>
<proteinExistence type="predicted"/>
<dbReference type="InterPro" id="IPR023366">
    <property type="entry name" value="ATP_synth_asu-like_sf"/>
</dbReference>
<dbReference type="AlphaFoldDB" id="A0A0F3H0S2"/>
<keyword evidence="2" id="KW-1185">Reference proteome</keyword>
<protein>
    <recommendedName>
        <fullName evidence="3">Riboflavin synthase</fullName>
    </recommendedName>
</protein>
<dbReference type="Gene3D" id="2.40.30.20">
    <property type="match status" value="1"/>
</dbReference>
<dbReference type="Proteomes" id="UP000033423">
    <property type="component" value="Unassembled WGS sequence"/>
</dbReference>
<sequence length="58" mass="6400">MVTTLQVKSPGQRVNLEVDMIGKYVERFVSNYLGGKAPNAVTDSSSILKKLKEEGFIL</sequence>
<dbReference type="SUPFAM" id="SSF63380">
    <property type="entry name" value="Riboflavin synthase domain-like"/>
    <property type="match status" value="1"/>
</dbReference>
<reference evidence="1 2" key="1">
    <citation type="submission" date="2015-02" db="EMBL/GenBank/DDBJ databases">
        <title>Single-cell genomics of uncultivated deep-branching MTB reveals a conserved set of magnetosome genes.</title>
        <authorList>
            <person name="Kolinko S."/>
            <person name="Richter M."/>
            <person name="Glockner F.O."/>
            <person name="Brachmann A."/>
            <person name="Schuler D."/>
        </authorList>
    </citation>
    <scope>NUCLEOTIDE SEQUENCE [LARGE SCALE GENOMIC DNA]</scope>
    <source>
        <strain evidence="1">TM-1</strain>
    </source>
</reference>
<dbReference type="PATRIC" id="fig|29290.4.peg.20"/>
<dbReference type="InterPro" id="IPR017938">
    <property type="entry name" value="Riboflavin_synthase-like_b-brl"/>
</dbReference>
<name>A0A0F3H0S2_9BACT</name>